<evidence type="ECO:0000256" key="3">
    <source>
        <dbReference type="ARBA" id="ARBA00022723"/>
    </source>
</evidence>
<dbReference type="Pfam" id="PF09459">
    <property type="entry name" value="EB_dh"/>
    <property type="match status" value="2"/>
</dbReference>
<proteinExistence type="predicted"/>
<dbReference type="EMBL" id="CP000859">
    <property type="protein sequence ID" value="ABW66005.1"/>
    <property type="molecule type" value="Genomic_DNA"/>
</dbReference>
<dbReference type="eggNOG" id="COG2180">
    <property type="taxonomic scope" value="Bacteria"/>
</dbReference>
<evidence type="ECO:0000256" key="4">
    <source>
        <dbReference type="ARBA" id="ARBA00022982"/>
    </source>
</evidence>
<dbReference type="HOGENOM" id="CLU_1286560_0_0_7"/>
<evidence type="ECO:0000256" key="2">
    <source>
        <dbReference type="ARBA" id="ARBA00022617"/>
    </source>
</evidence>
<accession>A8ZSU2</accession>
<feature type="domain" description="Cytochrome c-552/DMSO reductase-like haem-binding" evidence="6">
    <location>
        <begin position="21"/>
        <end position="209"/>
    </location>
</feature>
<name>A8ZSU2_DESOH</name>
<dbReference type="CDD" id="cd09623">
    <property type="entry name" value="DOMON_EBDH"/>
    <property type="match status" value="1"/>
</dbReference>
<dbReference type="InterPro" id="IPR019020">
    <property type="entry name" value="Cyt-c552/DMSO_Rdtase_haem-bd"/>
</dbReference>
<dbReference type="InterPro" id="IPR017838">
    <property type="entry name" value="DMSO_Rdtase_II_haem_b-bd_su"/>
</dbReference>
<evidence type="ECO:0000256" key="5">
    <source>
        <dbReference type="ARBA" id="ARBA00023004"/>
    </source>
</evidence>
<sequence>MEKVICKKIATATKELLNCDSSVWQSGKAVLETAATPLANQPSPYIKGVYDETKIGAVKKITIKAVHNGKDIVFYCEWESGKPNKEIGDINVFPDGVALLFPFKDIDKTPINEMGTQDYPTNAWYWRPDFEEKPKNQVSHGLSTSLYTEKSSISSYSRWANGKWCVVMARPMKATQPGEETVDLMPGKAIGFGIAVWEGSNGERGGIKAFSKEWRELVIEA</sequence>
<reference evidence="7 8" key="1">
    <citation type="submission" date="2007-10" db="EMBL/GenBank/DDBJ databases">
        <title>Complete sequence of Desulfococcus oleovorans Hxd3.</title>
        <authorList>
            <consortium name="US DOE Joint Genome Institute"/>
            <person name="Copeland A."/>
            <person name="Lucas S."/>
            <person name="Lapidus A."/>
            <person name="Barry K."/>
            <person name="Glavina del Rio T."/>
            <person name="Dalin E."/>
            <person name="Tice H."/>
            <person name="Pitluck S."/>
            <person name="Kiss H."/>
            <person name="Brettin T."/>
            <person name="Bruce D."/>
            <person name="Detter J.C."/>
            <person name="Han C."/>
            <person name="Schmutz J."/>
            <person name="Larimer F."/>
            <person name="Land M."/>
            <person name="Hauser L."/>
            <person name="Kyrpides N."/>
            <person name="Kim E."/>
            <person name="Wawrik B."/>
            <person name="Richardson P."/>
        </authorList>
    </citation>
    <scope>NUCLEOTIDE SEQUENCE [LARGE SCALE GENOMIC DNA]</scope>
    <source>
        <strain evidence="8">DSM 6200 / JCM 39069 / Hxd3</strain>
    </source>
</reference>
<evidence type="ECO:0000313" key="7">
    <source>
        <dbReference type="EMBL" id="ABW66005.1"/>
    </source>
</evidence>
<dbReference type="GO" id="GO:0046872">
    <property type="term" value="F:metal ion binding"/>
    <property type="evidence" value="ECO:0007669"/>
    <property type="project" value="UniProtKB-KW"/>
</dbReference>
<keyword evidence="4" id="KW-0249">Electron transport</keyword>
<dbReference type="SMART" id="SM00887">
    <property type="entry name" value="EB_dh"/>
    <property type="match status" value="1"/>
</dbReference>
<dbReference type="GO" id="GO:0042597">
    <property type="term" value="C:periplasmic space"/>
    <property type="evidence" value="ECO:0007669"/>
    <property type="project" value="InterPro"/>
</dbReference>
<organism evidence="7 8">
    <name type="scientific">Desulfosudis oleivorans (strain DSM 6200 / JCM 39069 / Hxd3)</name>
    <name type="common">Desulfococcus oleovorans</name>
    <dbReference type="NCBI Taxonomy" id="96561"/>
    <lineage>
        <taxon>Bacteria</taxon>
        <taxon>Pseudomonadati</taxon>
        <taxon>Thermodesulfobacteriota</taxon>
        <taxon>Desulfobacteria</taxon>
        <taxon>Desulfobacterales</taxon>
        <taxon>Desulfosudaceae</taxon>
        <taxon>Desulfosudis</taxon>
    </lineage>
</organism>
<dbReference type="GO" id="GO:0020037">
    <property type="term" value="F:heme binding"/>
    <property type="evidence" value="ECO:0007669"/>
    <property type="project" value="InterPro"/>
</dbReference>
<evidence type="ECO:0000259" key="6">
    <source>
        <dbReference type="SMART" id="SM00887"/>
    </source>
</evidence>
<dbReference type="Gene3D" id="2.60.40.1190">
    <property type="match status" value="1"/>
</dbReference>
<keyword evidence="5" id="KW-0408">Iron</keyword>
<keyword evidence="2" id="KW-0349">Heme</keyword>
<dbReference type="OrthoDB" id="9772663at2"/>
<evidence type="ECO:0000313" key="8">
    <source>
        <dbReference type="Proteomes" id="UP000008561"/>
    </source>
</evidence>
<dbReference type="RefSeq" id="WP_012173624.1">
    <property type="nucleotide sequence ID" value="NC_009943.1"/>
</dbReference>
<keyword evidence="3" id="KW-0479">Metal-binding</keyword>
<keyword evidence="8" id="KW-1185">Reference proteome</keyword>
<dbReference type="KEGG" id="dol:Dole_0195"/>
<dbReference type="Proteomes" id="UP000008561">
    <property type="component" value="Chromosome"/>
</dbReference>
<keyword evidence="1" id="KW-0813">Transport</keyword>
<dbReference type="STRING" id="96561.Dole_0195"/>
<dbReference type="AlphaFoldDB" id="A8ZSU2"/>
<protein>
    <submittedName>
        <fullName evidence="7">Gamma-subunit of ethylbenzene dehydrogenase</fullName>
    </submittedName>
</protein>
<evidence type="ECO:0000256" key="1">
    <source>
        <dbReference type="ARBA" id="ARBA00022448"/>
    </source>
</evidence>
<gene>
    <name evidence="7" type="ordered locus">Dole_0195</name>
</gene>